<comment type="cofactor">
    <cofactor evidence="5">
        <name>heme</name>
        <dbReference type="ChEBI" id="CHEBI:30413"/>
    </cofactor>
</comment>
<dbReference type="PROSITE" id="PS00086">
    <property type="entry name" value="CYTOCHROME_P450"/>
    <property type="match status" value="1"/>
</dbReference>
<evidence type="ECO:0000256" key="3">
    <source>
        <dbReference type="ARBA" id="ARBA00023002"/>
    </source>
</evidence>
<dbReference type="PRINTS" id="PR00463">
    <property type="entry name" value="EP450I"/>
</dbReference>
<gene>
    <name evidence="8" type="ORF">AXG93_1390s1190</name>
</gene>
<evidence type="ECO:0000256" key="5">
    <source>
        <dbReference type="PIRSR" id="PIRSR602401-1"/>
    </source>
</evidence>
<dbReference type="CDD" id="cd11075">
    <property type="entry name" value="CYP77_89"/>
    <property type="match status" value="1"/>
</dbReference>
<dbReference type="PANTHER" id="PTHR47944:SF19">
    <property type="entry name" value="CYTOCHROME P450 77A4"/>
    <property type="match status" value="1"/>
</dbReference>
<keyword evidence="7" id="KW-0472">Membrane</keyword>
<evidence type="ECO:0000256" key="6">
    <source>
        <dbReference type="RuleBase" id="RU000461"/>
    </source>
</evidence>
<keyword evidence="4 5" id="KW-0408">Iron</keyword>
<keyword evidence="2 5" id="KW-0479">Metal-binding</keyword>
<proteinExistence type="inferred from homology"/>
<feature type="binding site" description="axial binding residue" evidence="5">
    <location>
        <position position="452"/>
    </location>
    <ligand>
        <name>heme</name>
        <dbReference type="ChEBI" id="CHEBI:30413"/>
    </ligand>
    <ligandPart>
        <name>Fe</name>
        <dbReference type="ChEBI" id="CHEBI:18248"/>
    </ligandPart>
</feature>
<sequence length="520" mass="58467">MAEGNGSTLEMEELDASKAFPTFIVATVVLVVLTFILNRVFGAKKLNMPPGPKGLPIVGTLFRTRGPKTHVILSEMSKEWGPIFSLKTGWKYFIVVTSPELTHEALIKDVQTFSSRPKLLSRLNFTGWRSVNSALYGPYWRGIRKNLVTHALSTSKVASFLPFREEELETLITRVKDEAARNDDVVTVLSHCRHTVFSILLHVCFGERFADSTVEELDRILKALLVILAPQVIDFLPFLQPFSKHKPMCQGLLGRMRNLFAPLIEEHKQLRAKGQPKGDYVDSLIVLQKEMNLADNDVLGLIGEVLTGGTDTTANTLEWTMANLIKYPQIQDKLFQEIKRVCGTSPVSEHDVDKMPYLQAVIKEALRKHPALPFGITHGLSMQGKLGGYDIPEEAFVLFHIQAMQNNPAIWDHPEVFDPERFLNNNVNYDMTASHGVESLKFMPFGAGRRICPGMSLGLKHAHLILSRLIQNFEFTTPNPGEEVDFSEKLEFTVVMATPLKARITPRRDDGDRDKPRIAL</sequence>
<comment type="similarity">
    <text evidence="1 6">Belongs to the cytochrome P450 family.</text>
</comment>
<keyword evidence="3 6" id="KW-0560">Oxidoreductase</keyword>
<keyword evidence="9" id="KW-1185">Reference proteome</keyword>
<name>A0A176WAN7_MARPO</name>
<reference evidence="8" key="1">
    <citation type="submission" date="2016-03" db="EMBL/GenBank/DDBJ databases">
        <title>Mechanisms controlling the formation of the plant cell surface in tip-growing cells are functionally conserved among land plants.</title>
        <authorList>
            <person name="Honkanen S."/>
            <person name="Jones V.A."/>
            <person name="Morieri G."/>
            <person name="Champion C."/>
            <person name="Hetherington A.J."/>
            <person name="Kelly S."/>
            <person name="Saint-Marcoux D."/>
            <person name="Proust H."/>
            <person name="Prescott H."/>
            <person name="Dolan L."/>
        </authorList>
    </citation>
    <scope>NUCLEOTIDE SEQUENCE [LARGE SCALE GENOMIC DNA]</scope>
    <source>
        <tissue evidence="8">Whole gametophyte</tissue>
    </source>
</reference>
<protein>
    <recommendedName>
        <fullName evidence="10">Cytochrome P450</fullName>
    </recommendedName>
</protein>
<dbReference type="PRINTS" id="PR00385">
    <property type="entry name" value="P450"/>
</dbReference>
<evidence type="ECO:0000256" key="4">
    <source>
        <dbReference type="ARBA" id="ARBA00023004"/>
    </source>
</evidence>
<keyword evidence="7" id="KW-1133">Transmembrane helix</keyword>
<organism evidence="8 9">
    <name type="scientific">Marchantia polymorpha subsp. ruderalis</name>
    <dbReference type="NCBI Taxonomy" id="1480154"/>
    <lineage>
        <taxon>Eukaryota</taxon>
        <taxon>Viridiplantae</taxon>
        <taxon>Streptophyta</taxon>
        <taxon>Embryophyta</taxon>
        <taxon>Marchantiophyta</taxon>
        <taxon>Marchantiopsida</taxon>
        <taxon>Marchantiidae</taxon>
        <taxon>Marchantiales</taxon>
        <taxon>Marchantiaceae</taxon>
        <taxon>Marchantia</taxon>
    </lineage>
</organism>
<dbReference type="EMBL" id="LVLJ01001517">
    <property type="protein sequence ID" value="OAE29136.1"/>
    <property type="molecule type" value="Genomic_DNA"/>
</dbReference>
<evidence type="ECO:0000313" key="9">
    <source>
        <dbReference type="Proteomes" id="UP000077202"/>
    </source>
</evidence>
<evidence type="ECO:0000256" key="1">
    <source>
        <dbReference type="ARBA" id="ARBA00010617"/>
    </source>
</evidence>
<dbReference type="GO" id="GO:0020037">
    <property type="term" value="F:heme binding"/>
    <property type="evidence" value="ECO:0007669"/>
    <property type="project" value="InterPro"/>
</dbReference>
<dbReference type="InterPro" id="IPR017972">
    <property type="entry name" value="Cyt_P450_CS"/>
</dbReference>
<dbReference type="InterPro" id="IPR001128">
    <property type="entry name" value="Cyt_P450"/>
</dbReference>
<evidence type="ECO:0008006" key="10">
    <source>
        <dbReference type="Google" id="ProtNLM"/>
    </source>
</evidence>
<dbReference type="InterPro" id="IPR036396">
    <property type="entry name" value="Cyt_P450_sf"/>
</dbReference>
<keyword evidence="7" id="KW-0812">Transmembrane</keyword>
<dbReference type="GO" id="GO:0005506">
    <property type="term" value="F:iron ion binding"/>
    <property type="evidence" value="ECO:0007669"/>
    <property type="project" value="InterPro"/>
</dbReference>
<feature type="transmembrane region" description="Helical" evidence="7">
    <location>
        <begin position="20"/>
        <end position="41"/>
    </location>
</feature>
<evidence type="ECO:0000256" key="2">
    <source>
        <dbReference type="ARBA" id="ARBA00022723"/>
    </source>
</evidence>
<keyword evidence="5 6" id="KW-0349">Heme</keyword>
<comment type="caution">
    <text evidence="8">The sequence shown here is derived from an EMBL/GenBank/DDBJ whole genome shotgun (WGS) entry which is preliminary data.</text>
</comment>
<evidence type="ECO:0000256" key="7">
    <source>
        <dbReference type="SAM" id="Phobius"/>
    </source>
</evidence>
<dbReference type="GO" id="GO:0016705">
    <property type="term" value="F:oxidoreductase activity, acting on paired donors, with incorporation or reduction of molecular oxygen"/>
    <property type="evidence" value="ECO:0007669"/>
    <property type="project" value="InterPro"/>
</dbReference>
<dbReference type="PANTHER" id="PTHR47944">
    <property type="entry name" value="CYTOCHROME P450 98A9"/>
    <property type="match status" value="1"/>
</dbReference>
<accession>A0A176WAN7</accession>
<dbReference type="Gene3D" id="1.10.630.10">
    <property type="entry name" value="Cytochrome P450"/>
    <property type="match status" value="1"/>
</dbReference>
<dbReference type="Proteomes" id="UP000077202">
    <property type="component" value="Unassembled WGS sequence"/>
</dbReference>
<dbReference type="AlphaFoldDB" id="A0A176WAN7"/>
<keyword evidence="6" id="KW-0503">Monooxygenase</keyword>
<dbReference type="SUPFAM" id="SSF48264">
    <property type="entry name" value="Cytochrome P450"/>
    <property type="match status" value="1"/>
</dbReference>
<dbReference type="InterPro" id="IPR002401">
    <property type="entry name" value="Cyt_P450_E_grp-I"/>
</dbReference>
<dbReference type="GO" id="GO:0004497">
    <property type="term" value="F:monooxygenase activity"/>
    <property type="evidence" value="ECO:0007669"/>
    <property type="project" value="UniProtKB-KW"/>
</dbReference>
<dbReference type="Pfam" id="PF00067">
    <property type="entry name" value="p450"/>
    <property type="match status" value="1"/>
</dbReference>
<evidence type="ECO:0000313" key="8">
    <source>
        <dbReference type="EMBL" id="OAE29136.1"/>
    </source>
</evidence>